<evidence type="ECO:0000313" key="1">
    <source>
        <dbReference type="EMBL" id="QIK51906.1"/>
    </source>
</evidence>
<protein>
    <submittedName>
        <fullName evidence="1">Uncharacterized protein</fullName>
    </submittedName>
</protein>
<dbReference type="AlphaFoldDB" id="A0A6G7WI52"/>
<accession>A0A6G7WI52</accession>
<dbReference type="RefSeq" id="WP_166062967.1">
    <property type="nucleotide sequence ID" value="NZ_CP049889.1"/>
</dbReference>
<keyword evidence="2" id="KW-1185">Reference proteome</keyword>
<name>A0A6G7WI52_9LACT</name>
<reference evidence="1 2" key="1">
    <citation type="journal article" date="2017" name="Int. J. Syst. Evol. Microbiol.">
        <title>Jeotgalibaca porci sp. nov. and Jeotgalibaca arthritidis sp. nov., isolated from pigs, and emended description of the genus Jeotgalibaca.</title>
        <authorList>
            <person name="Zamora L."/>
            <person name="Perez-Sancho M."/>
            <person name="Dominguez L."/>
            <person name="Fernandez-Garayzabal J.F."/>
            <person name="Vela A.I."/>
        </authorList>
    </citation>
    <scope>NUCLEOTIDE SEQUENCE [LARGE SCALE GENOMIC DNA]</scope>
    <source>
        <strain evidence="1 2">CCUG 69148</strain>
    </source>
</reference>
<dbReference type="EMBL" id="CP049889">
    <property type="protein sequence ID" value="QIK51906.1"/>
    <property type="molecule type" value="Genomic_DNA"/>
</dbReference>
<evidence type="ECO:0000313" key="2">
    <source>
        <dbReference type="Proteomes" id="UP000501830"/>
    </source>
</evidence>
<dbReference type="GeneID" id="94553151"/>
<organism evidence="1 2">
    <name type="scientific">Jeotgalibaca porci</name>
    <dbReference type="NCBI Taxonomy" id="1868793"/>
    <lineage>
        <taxon>Bacteria</taxon>
        <taxon>Bacillati</taxon>
        <taxon>Bacillota</taxon>
        <taxon>Bacilli</taxon>
        <taxon>Lactobacillales</taxon>
        <taxon>Carnobacteriaceae</taxon>
        <taxon>Jeotgalibaca</taxon>
    </lineage>
</organism>
<sequence length="192" mass="22091">MAKMNFEPPSDYYDERVAGIDEKICELVKERKERAEGNPGFPMQIRINEWAQKYDFNAMFLNSIFSTLYFEEMHGSDIEPENFIKNVSVMRTKEANDGFYSILWMRQFENASVVYLNVSMTEEGRMKFHTLSITGTDEEFNCRSEGGGGSDGNLTYTYVVTPALSEDISRYQFIINESEVPLKKDGSTEIVI</sequence>
<dbReference type="KEGG" id="jpo:G7058_07635"/>
<dbReference type="Proteomes" id="UP000501830">
    <property type="component" value="Chromosome"/>
</dbReference>
<gene>
    <name evidence="1" type="ORF">G7058_07635</name>
</gene>
<proteinExistence type="predicted"/>